<organism evidence="1 2">
    <name type="scientific">Favolaschia claudopus</name>
    <dbReference type="NCBI Taxonomy" id="2862362"/>
    <lineage>
        <taxon>Eukaryota</taxon>
        <taxon>Fungi</taxon>
        <taxon>Dikarya</taxon>
        <taxon>Basidiomycota</taxon>
        <taxon>Agaricomycotina</taxon>
        <taxon>Agaricomycetes</taxon>
        <taxon>Agaricomycetidae</taxon>
        <taxon>Agaricales</taxon>
        <taxon>Marasmiineae</taxon>
        <taxon>Mycenaceae</taxon>
        <taxon>Favolaschia</taxon>
    </lineage>
</organism>
<protein>
    <submittedName>
        <fullName evidence="1">Uncharacterized protein</fullName>
    </submittedName>
</protein>
<comment type="caution">
    <text evidence="1">The sequence shown here is derived from an EMBL/GenBank/DDBJ whole genome shotgun (WGS) entry which is preliminary data.</text>
</comment>
<sequence>MYEIVSTLLELSAIRRLVYTRTQKFNKLLVLFRQPFANYQSFLRPSLLTYHKSSEAVKSDILGHRPRVDRAVAYTVIFLLVELLMKQRKILNQALFLQNFGRRQANTRPRRVQQRLRLSLATFVVFRRRVAASRERDFFRVWPPAGYPRPPTFIAPHQPCAVGVVNAAPAPRSGAHSAEYIDFLPASGASEVLAAGRLIPPPTKMFGVVVVAVASAAQRRDGLVMSGLALDVPNGFPRTLTTMAALYRFDYIEILPASRGFRNASGEQHIRSRTSDLTRVESPTFSENQFFAVWRATFAKLCQPRRSASLAVQRPARLKPNRKFDFLASAERRYCPGTSSGPSDVKSTQTQ</sequence>
<name>A0AAV9ZCJ4_9AGAR</name>
<gene>
    <name evidence="1" type="ORF">R3P38DRAFT_3472259</name>
</gene>
<keyword evidence="2" id="KW-1185">Reference proteome</keyword>
<evidence type="ECO:0000313" key="1">
    <source>
        <dbReference type="EMBL" id="KAK6977742.1"/>
    </source>
</evidence>
<evidence type="ECO:0000313" key="2">
    <source>
        <dbReference type="Proteomes" id="UP001362999"/>
    </source>
</evidence>
<dbReference type="AlphaFoldDB" id="A0AAV9ZCJ4"/>
<dbReference type="EMBL" id="JAWWNJ010000166">
    <property type="protein sequence ID" value="KAK6977742.1"/>
    <property type="molecule type" value="Genomic_DNA"/>
</dbReference>
<accession>A0AAV9ZCJ4</accession>
<dbReference type="Proteomes" id="UP001362999">
    <property type="component" value="Unassembled WGS sequence"/>
</dbReference>
<reference evidence="1 2" key="1">
    <citation type="journal article" date="2024" name="J Genomics">
        <title>Draft genome sequencing and assembly of Favolaschia claudopus CIRM-BRFM 2984 isolated from oak limbs.</title>
        <authorList>
            <person name="Navarro D."/>
            <person name="Drula E."/>
            <person name="Chaduli D."/>
            <person name="Cazenave R."/>
            <person name="Ahrendt S."/>
            <person name="Wang J."/>
            <person name="Lipzen A."/>
            <person name="Daum C."/>
            <person name="Barry K."/>
            <person name="Grigoriev I.V."/>
            <person name="Favel A."/>
            <person name="Rosso M.N."/>
            <person name="Martin F."/>
        </authorList>
    </citation>
    <scope>NUCLEOTIDE SEQUENCE [LARGE SCALE GENOMIC DNA]</scope>
    <source>
        <strain evidence="1 2">CIRM-BRFM 2984</strain>
    </source>
</reference>
<proteinExistence type="predicted"/>